<reference evidence="1 2" key="1">
    <citation type="submission" date="2016-10" db="EMBL/GenBank/DDBJ databases">
        <authorList>
            <person name="de Groot N.N."/>
        </authorList>
    </citation>
    <scope>NUCLEOTIDE SEQUENCE [LARGE SCALE GENOMIC DNA]</scope>
    <source>
        <strain evidence="1 2">DSM 3217</strain>
    </source>
</reference>
<dbReference type="Pfam" id="PF19503">
    <property type="entry name" value="DUF6037"/>
    <property type="match status" value="1"/>
</dbReference>
<sequence>MSKLTFPHLDTLIPDMSNKGIYKEHFAFNYSQQTLDCIFSFSNNRYELLVGVHALNYGFVVTIYQSKSGSYIAEITDDIYNEFCRVLNLSYCGDGFTSNTLLSLLSSHIPRVSSGIKITYETMRQYTKCRKVEESEKIYFKGWNNHVKDGNTAHNFDKTEFYFGTEVANYCRQNNISSLWTHIDRNQKLYRNPW</sequence>
<dbReference type="EMBL" id="FMXR01000015">
    <property type="protein sequence ID" value="SDB27492.1"/>
    <property type="molecule type" value="Genomic_DNA"/>
</dbReference>
<dbReference type="Proteomes" id="UP000199228">
    <property type="component" value="Unassembled WGS sequence"/>
</dbReference>
<keyword evidence="2" id="KW-1185">Reference proteome</keyword>
<dbReference type="OrthoDB" id="9134802at2"/>
<accession>A0A1G6C3N2</accession>
<evidence type="ECO:0000313" key="2">
    <source>
        <dbReference type="Proteomes" id="UP000199228"/>
    </source>
</evidence>
<proteinExistence type="predicted"/>
<dbReference type="AlphaFoldDB" id="A0A1G6C3N2"/>
<organism evidence="1 2">
    <name type="scientific">Eubacterium oxidoreducens</name>
    <dbReference type="NCBI Taxonomy" id="1732"/>
    <lineage>
        <taxon>Bacteria</taxon>
        <taxon>Bacillati</taxon>
        <taxon>Bacillota</taxon>
        <taxon>Clostridia</taxon>
        <taxon>Eubacteriales</taxon>
        <taxon>Eubacteriaceae</taxon>
        <taxon>Eubacterium</taxon>
    </lineage>
</organism>
<dbReference type="RefSeq" id="WP_090174251.1">
    <property type="nucleotide sequence ID" value="NZ_FMXR01000015.1"/>
</dbReference>
<name>A0A1G6C3N2_EUBOX</name>
<protein>
    <submittedName>
        <fullName evidence="1">Uncharacterized protein</fullName>
    </submittedName>
</protein>
<dbReference type="InterPro" id="IPR046100">
    <property type="entry name" value="DUF6037"/>
</dbReference>
<gene>
    <name evidence="1" type="ORF">SAMN02910417_02032</name>
</gene>
<evidence type="ECO:0000313" key="1">
    <source>
        <dbReference type="EMBL" id="SDB27492.1"/>
    </source>
</evidence>